<reference evidence="1" key="2">
    <citation type="submission" date="2021-08" db="EMBL/GenBank/DDBJ databases">
        <authorList>
            <person name="Tani A."/>
            <person name="Ola A."/>
            <person name="Ogura Y."/>
            <person name="Katsura K."/>
            <person name="Hayashi T."/>
        </authorList>
    </citation>
    <scope>NUCLEOTIDE SEQUENCE</scope>
    <source>
        <strain evidence="1">DSM 19015</strain>
    </source>
</reference>
<comment type="caution">
    <text evidence="1">The sequence shown here is derived from an EMBL/GenBank/DDBJ whole genome shotgun (WGS) entry which is preliminary data.</text>
</comment>
<reference evidence="1" key="1">
    <citation type="journal article" date="2021" name="Front. Microbiol.">
        <title>Comprehensive Comparative Genomics and Phenotyping of Methylobacterium Species.</title>
        <authorList>
            <person name="Alessa O."/>
            <person name="Ogura Y."/>
            <person name="Fujitani Y."/>
            <person name="Takami H."/>
            <person name="Hayashi T."/>
            <person name="Sahin N."/>
            <person name="Tani A."/>
        </authorList>
    </citation>
    <scope>NUCLEOTIDE SEQUENCE</scope>
    <source>
        <strain evidence="1">DSM 19015</strain>
    </source>
</reference>
<protein>
    <submittedName>
        <fullName evidence="1">Uncharacterized protein</fullName>
    </submittedName>
</protein>
<organism evidence="1 2">
    <name type="scientific">Methylobacterium iners</name>
    <dbReference type="NCBI Taxonomy" id="418707"/>
    <lineage>
        <taxon>Bacteria</taxon>
        <taxon>Pseudomonadati</taxon>
        <taxon>Pseudomonadota</taxon>
        <taxon>Alphaproteobacteria</taxon>
        <taxon>Hyphomicrobiales</taxon>
        <taxon>Methylobacteriaceae</taxon>
        <taxon>Methylobacterium</taxon>
    </lineage>
</organism>
<dbReference type="Proteomes" id="UP001055125">
    <property type="component" value="Unassembled WGS sequence"/>
</dbReference>
<name>A0ABQ4S7C1_9HYPH</name>
<accession>A0ABQ4S7C1</accession>
<evidence type="ECO:0000313" key="2">
    <source>
        <dbReference type="Proteomes" id="UP001055125"/>
    </source>
</evidence>
<evidence type="ECO:0000313" key="1">
    <source>
        <dbReference type="EMBL" id="GJD97698.1"/>
    </source>
</evidence>
<sequence>MINTRPIIPMTNPFMAAVLTGVVAENQTRARLLRHVSRGHDRLAGQASPGQSTAASAAAEIFVAATLLAHARASEFDLQALSETRLTACLLRTSPLAFELSLRLYLGILLDVAAILHPAVTLERLSVQAGTRLGCLDEPGTLVLLYAAHQLNEALEFGSTTRVLRAAVRLCRCLQPSTA</sequence>
<proteinExistence type="predicted"/>
<keyword evidence="2" id="KW-1185">Reference proteome</keyword>
<gene>
    <name evidence="1" type="ORF">OCOJLMKI_4931</name>
</gene>
<dbReference type="EMBL" id="BPQP01000100">
    <property type="protein sequence ID" value="GJD97698.1"/>
    <property type="molecule type" value="Genomic_DNA"/>
</dbReference>